<evidence type="ECO:0000313" key="2">
    <source>
        <dbReference type="EMBL" id="KAG2908252.1"/>
    </source>
</evidence>
<dbReference type="EMBL" id="RCMK01000903">
    <property type="protein sequence ID" value="KAG2908252.1"/>
    <property type="molecule type" value="Genomic_DNA"/>
</dbReference>
<dbReference type="Proteomes" id="UP000736787">
    <property type="component" value="Unassembled WGS sequence"/>
</dbReference>
<gene>
    <name evidence="2" type="ORF">PC117_g19996</name>
</gene>
<evidence type="ECO:0000313" key="3">
    <source>
        <dbReference type="Proteomes" id="UP000736787"/>
    </source>
</evidence>
<reference evidence="2" key="1">
    <citation type="submission" date="2018-10" db="EMBL/GenBank/DDBJ databases">
        <title>Effector identification in a new, highly contiguous assembly of the strawberry crown rot pathogen Phytophthora cactorum.</title>
        <authorList>
            <person name="Armitage A.D."/>
            <person name="Nellist C.F."/>
            <person name="Bates H."/>
            <person name="Vickerstaff R.J."/>
            <person name="Harrison R.J."/>
        </authorList>
    </citation>
    <scope>NUCLEOTIDE SEQUENCE</scope>
    <source>
        <strain evidence="2">4040</strain>
    </source>
</reference>
<dbReference type="AlphaFoldDB" id="A0A8T1BTK8"/>
<dbReference type="VEuPathDB" id="FungiDB:PC110_g9206"/>
<feature type="region of interest" description="Disordered" evidence="1">
    <location>
        <begin position="1"/>
        <end position="56"/>
    </location>
</feature>
<sequence>METEATGNAGTGRLSRTPDRLSTSFPHTRISPYPQRARKPVRRSPSAEQPDGGRQQLTLVVQPIIKSTIDQRDASGVALEDITVSGVTFTEIIALLFEQLSARIKGRAVQTDDGWSLQPVIMVDWAKLMQFRFKRHGIETTKAEEAWNQWVKSTRRQTIHLLVYEYPSTTRLCGAMLNAADSRLEQHRASLNRSAKLAPDCVAAPIADNAQLQNDDEAIGRRLEVQNNRLQNRKEIIEAFIREIPPPPARHDIVDPLPAIDNVADTEHEE</sequence>
<protein>
    <submittedName>
        <fullName evidence="2">Uncharacterized protein</fullName>
    </submittedName>
</protein>
<name>A0A8T1BTK8_9STRA</name>
<proteinExistence type="predicted"/>
<evidence type="ECO:0000256" key="1">
    <source>
        <dbReference type="SAM" id="MobiDB-lite"/>
    </source>
</evidence>
<comment type="caution">
    <text evidence="2">The sequence shown here is derived from an EMBL/GenBank/DDBJ whole genome shotgun (WGS) entry which is preliminary data.</text>
</comment>
<accession>A0A8T1BTK8</accession>
<organism evidence="2 3">
    <name type="scientific">Phytophthora cactorum</name>
    <dbReference type="NCBI Taxonomy" id="29920"/>
    <lineage>
        <taxon>Eukaryota</taxon>
        <taxon>Sar</taxon>
        <taxon>Stramenopiles</taxon>
        <taxon>Oomycota</taxon>
        <taxon>Peronosporomycetes</taxon>
        <taxon>Peronosporales</taxon>
        <taxon>Peronosporaceae</taxon>
        <taxon>Phytophthora</taxon>
    </lineage>
</organism>